<proteinExistence type="predicted"/>
<reference evidence="1" key="1">
    <citation type="submission" date="2022-11" db="EMBL/GenBank/DDBJ databases">
        <title>Genome Sequence of Nemania bipapillata.</title>
        <authorList>
            <person name="Buettner E."/>
        </authorList>
    </citation>
    <scope>NUCLEOTIDE SEQUENCE</scope>
    <source>
        <strain evidence="1">CP14</strain>
    </source>
</reference>
<evidence type="ECO:0000313" key="1">
    <source>
        <dbReference type="EMBL" id="KAJ8104733.1"/>
    </source>
</evidence>
<dbReference type="EMBL" id="JAPESX010003555">
    <property type="protein sequence ID" value="KAJ8104733.1"/>
    <property type="molecule type" value="Genomic_DNA"/>
</dbReference>
<accession>A0ACC2HPS4</accession>
<protein>
    <submittedName>
        <fullName evidence="1">Uncharacterized protein</fullName>
    </submittedName>
</protein>
<organism evidence="1 2">
    <name type="scientific">Nemania bipapillata</name>
    <dbReference type="NCBI Taxonomy" id="110536"/>
    <lineage>
        <taxon>Eukaryota</taxon>
        <taxon>Fungi</taxon>
        <taxon>Dikarya</taxon>
        <taxon>Ascomycota</taxon>
        <taxon>Pezizomycotina</taxon>
        <taxon>Sordariomycetes</taxon>
        <taxon>Xylariomycetidae</taxon>
        <taxon>Xylariales</taxon>
        <taxon>Xylariaceae</taxon>
        <taxon>Nemania</taxon>
    </lineage>
</organism>
<gene>
    <name evidence="1" type="ORF">ONZ43_g7709</name>
</gene>
<sequence length="159" mass="17181">MIPVVTRRLPRGIASQMHRHQYLEMAYGVTGLRSRPSTGPLSSRFKASLPACESSDPPSSDPPSPDSSGSDPPCSDPGEPTDQAHKLEMAQKILQYEFHNKRLLWKALQAPGSNIMTPPTVATADEGNKSLAIVGDAVATLLIRLECYRSKLTIGTAKL</sequence>
<keyword evidence="2" id="KW-1185">Reference proteome</keyword>
<evidence type="ECO:0000313" key="2">
    <source>
        <dbReference type="Proteomes" id="UP001153334"/>
    </source>
</evidence>
<comment type="caution">
    <text evidence="1">The sequence shown here is derived from an EMBL/GenBank/DDBJ whole genome shotgun (WGS) entry which is preliminary data.</text>
</comment>
<dbReference type="Proteomes" id="UP001153334">
    <property type="component" value="Unassembled WGS sequence"/>
</dbReference>
<name>A0ACC2HPS4_9PEZI</name>